<evidence type="ECO:0000313" key="10">
    <source>
        <dbReference type="Proteomes" id="UP000192760"/>
    </source>
</evidence>
<keyword evidence="6" id="KW-0411">Iron-sulfur</keyword>
<reference evidence="8 11" key="2">
    <citation type="journal article" date="2019" name="Emerg. Microbes Infect.">
        <title>Comprehensive subspecies identification of 175 nontuberculous mycobacteria species based on 7547 genomic profiles.</title>
        <authorList>
            <person name="Matsumoto Y."/>
            <person name="Kinjo T."/>
            <person name="Motooka D."/>
            <person name="Nabeya D."/>
            <person name="Jung N."/>
            <person name="Uechi K."/>
            <person name="Horii T."/>
            <person name="Iida T."/>
            <person name="Fujita J."/>
            <person name="Nakamura S."/>
        </authorList>
    </citation>
    <scope>NUCLEOTIDE SEQUENCE [LARGE SCALE GENOMIC DNA]</scope>
    <source>
        <strain evidence="8 11">JCM 18113</strain>
    </source>
</reference>
<comment type="cofactor">
    <cofactor evidence="1">
        <name>[3Fe-4S] cluster</name>
        <dbReference type="ChEBI" id="CHEBI:21137"/>
    </cofactor>
</comment>
<evidence type="ECO:0000313" key="9">
    <source>
        <dbReference type="EMBL" id="ORB04931.1"/>
    </source>
</evidence>
<evidence type="ECO:0000256" key="3">
    <source>
        <dbReference type="ARBA" id="ARBA00022723"/>
    </source>
</evidence>
<dbReference type="EMBL" id="MVHW01000017">
    <property type="protein sequence ID" value="ORB04931.1"/>
    <property type="molecule type" value="Genomic_DNA"/>
</dbReference>
<dbReference type="InterPro" id="IPR051269">
    <property type="entry name" value="Fe-S_cluster_ET"/>
</dbReference>
<protein>
    <recommendedName>
        <fullName evidence="12">Ferredoxin</fullName>
    </recommendedName>
</protein>
<evidence type="ECO:0000256" key="1">
    <source>
        <dbReference type="ARBA" id="ARBA00001927"/>
    </source>
</evidence>
<dbReference type="GO" id="GO:0051538">
    <property type="term" value="F:3 iron, 4 sulfur cluster binding"/>
    <property type="evidence" value="ECO:0007669"/>
    <property type="project" value="UniProtKB-KW"/>
</dbReference>
<evidence type="ECO:0000256" key="2">
    <source>
        <dbReference type="ARBA" id="ARBA00022448"/>
    </source>
</evidence>
<reference evidence="9 10" key="1">
    <citation type="submission" date="2017-02" db="EMBL/GenBank/DDBJ databases">
        <title>The new phylogeny of genus Mycobacterium.</title>
        <authorList>
            <person name="Tortoli E."/>
            <person name="Trovato A."/>
            <person name="Cirillo D.M."/>
        </authorList>
    </citation>
    <scope>NUCLEOTIDE SEQUENCE [LARGE SCALE GENOMIC DNA]</scope>
    <source>
        <strain evidence="9 10">DSM 45255</strain>
    </source>
</reference>
<name>A0A1X0FT28_MYCNT</name>
<keyword evidence="4" id="KW-0249">Electron transport</keyword>
<keyword evidence="5" id="KW-0408">Iron</keyword>
<dbReference type="EMBL" id="AP022590">
    <property type="protein sequence ID" value="BBY38157.1"/>
    <property type="molecule type" value="Genomic_DNA"/>
</dbReference>
<dbReference type="AlphaFoldDB" id="A0A1X0FT28"/>
<keyword evidence="11" id="KW-1185">Reference proteome</keyword>
<reference evidence="8" key="3">
    <citation type="submission" date="2020-02" db="EMBL/GenBank/DDBJ databases">
        <authorList>
            <person name="Matsumoto Y."/>
            <person name="Motooka D."/>
            <person name="Nakamura S."/>
        </authorList>
    </citation>
    <scope>NUCLEOTIDE SEQUENCE</scope>
    <source>
        <strain evidence="8">JCM 18113</strain>
    </source>
</reference>
<dbReference type="SUPFAM" id="SSF54862">
    <property type="entry name" value="4Fe-4S ferredoxins"/>
    <property type="match status" value="1"/>
</dbReference>
<dbReference type="GO" id="GO:0046872">
    <property type="term" value="F:metal ion binding"/>
    <property type="evidence" value="ECO:0007669"/>
    <property type="project" value="UniProtKB-KW"/>
</dbReference>
<sequence>MKVRVDRVKCKGYELCTGEAPEVFDVDESGKAFVVDAYVEHVPAELARAVREAEFVCPEHAILVDDSETD</sequence>
<evidence type="ECO:0008006" key="12">
    <source>
        <dbReference type="Google" id="ProtNLM"/>
    </source>
</evidence>
<accession>A0A1X0FT28</accession>
<dbReference type="PANTHER" id="PTHR36923:SF3">
    <property type="entry name" value="FERREDOXIN"/>
    <property type="match status" value="1"/>
</dbReference>
<dbReference type="PANTHER" id="PTHR36923">
    <property type="entry name" value="FERREDOXIN"/>
    <property type="match status" value="1"/>
</dbReference>
<keyword evidence="7" id="KW-0003">3Fe-4S</keyword>
<dbReference type="Pfam" id="PF13459">
    <property type="entry name" value="Fer4_15"/>
    <property type="match status" value="1"/>
</dbReference>
<dbReference type="RefSeq" id="WP_083096014.1">
    <property type="nucleotide sequence ID" value="NZ_AP022590.1"/>
</dbReference>
<dbReference type="STRING" id="560555.BST30_15850"/>
<evidence type="ECO:0000256" key="5">
    <source>
        <dbReference type="ARBA" id="ARBA00023004"/>
    </source>
</evidence>
<keyword evidence="2" id="KW-0813">Transport</keyword>
<dbReference type="Gene3D" id="3.30.70.20">
    <property type="match status" value="1"/>
</dbReference>
<evidence type="ECO:0000256" key="4">
    <source>
        <dbReference type="ARBA" id="ARBA00022982"/>
    </source>
</evidence>
<organism evidence="9 10">
    <name type="scientific">Mycobacterium mantenii</name>
    <dbReference type="NCBI Taxonomy" id="560555"/>
    <lineage>
        <taxon>Bacteria</taxon>
        <taxon>Bacillati</taxon>
        <taxon>Actinomycetota</taxon>
        <taxon>Actinomycetes</taxon>
        <taxon>Mycobacteriales</taxon>
        <taxon>Mycobacteriaceae</taxon>
        <taxon>Mycobacterium</taxon>
        <taxon>Mycobacterium avium complex (MAC)</taxon>
    </lineage>
</organism>
<evidence type="ECO:0000313" key="8">
    <source>
        <dbReference type="EMBL" id="BBY38157.1"/>
    </source>
</evidence>
<keyword evidence="3" id="KW-0479">Metal-binding</keyword>
<dbReference type="Proteomes" id="UP000192760">
    <property type="component" value="Unassembled WGS sequence"/>
</dbReference>
<evidence type="ECO:0000313" key="11">
    <source>
        <dbReference type="Proteomes" id="UP000465812"/>
    </source>
</evidence>
<gene>
    <name evidence="9" type="ORF">BST30_15850</name>
    <name evidence="8" type="ORF">MMAN_22910</name>
</gene>
<evidence type="ECO:0000256" key="7">
    <source>
        <dbReference type="ARBA" id="ARBA00023291"/>
    </source>
</evidence>
<proteinExistence type="predicted"/>
<dbReference type="Proteomes" id="UP000465812">
    <property type="component" value="Chromosome"/>
</dbReference>
<evidence type="ECO:0000256" key="6">
    <source>
        <dbReference type="ARBA" id="ARBA00023014"/>
    </source>
</evidence>